<evidence type="ECO:0000313" key="2">
    <source>
        <dbReference type="EMBL" id="KAA8529033.1"/>
    </source>
</evidence>
<dbReference type="OrthoDB" id="1888939at2759"/>
<evidence type="ECO:0000313" key="3">
    <source>
        <dbReference type="Proteomes" id="UP000325577"/>
    </source>
</evidence>
<evidence type="ECO:0000256" key="1">
    <source>
        <dbReference type="SAM" id="MobiDB-lite"/>
    </source>
</evidence>
<dbReference type="Proteomes" id="UP000325577">
    <property type="component" value="Linkage Group LG20"/>
</dbReference>
<organism evidence="2 3">
    <name type="scientific">Nyssa sinensis</name>
    <dbReference type="NCBI Taxonomy" id="561372"/>
    <lineage>
        <taxon>Eukaryota</taxon>
        <taxon>Viridiplantae</taxon>
        <taxon>Streptophyta</taxon>
        <taxon>Embryophyta</taxon>
        <taxon>Tracheophyta</taxon>
        <taxon>Spermatophyta</taxon>
        <taxon>Magnoliopsida</taxon>
        <taxon>eudicotyledons</taxon>
        <taxon>Gunneridae</taxon>
        <taxon>Pentapetalae</taxon>
        <taxon>asterids</taxon>
        <taxon>Cornales</taxon>
        <taxon>Nyssaceae</taxon>
        <taxon>Nyssa</taxon>
    </lineage>
</organism>
<keyword evidence="3" id="KW-1185">Reference proteome</keyword>
<feature type="region of interest" description="Disordered" evidence="1">
    <location>
        <begin position="96"/>
        <end position="140"/>
    </location>
</feature>
<gene>
    <name evidence="2" type="ORF">F0562_033479</name>
</gene>
<dbReference type="EMBL" id="CM018044">
    <property type="protein sequence ID" value="KAA8529033.1"/>
    <property type="molecule type" value="Genomic_DNA"/>
</dbReference>
<reference evidence="2 3" key="1">
    <citation type="submission" date="2019-09" db="EMBL/GenBank/DDBJ databases">
        <title>A chromosome-level genome assembly of the Chinese tupelo Nyssa sinensis.</title>
        <authorList>
            <person name="Yang X."/>
            <person name="Kang M."/>
            <person name="Yang Y."/>
            <person name="Xiong H."/>
            <person name="Wang M."/>
            <person name="Zhang Z."/>
            <person name="Wang Z."/>
            <person name="Wu H."/>
            <person name="Ma T."/>
            <person name="Liu J."/>
            <person name="Xi Z."/>
        </authorList>
    </citation>
    <scope>NUCLEOTIDE SEQUENCE [LARGE SCALE GENOMIC DNA]</scope>
    <source>
        <strain evidence="2">J267</strain>
        <tissue evidence="2">Leaf</tissue>
    </source>
</reference>
<accession>A0A5J5ADJ7</accession>
<name>A0A5J5ADJ7_9ASTE</name>
<dbReference type="AlphaFoldDB" id="A0A5J5ADJ7"/>
<protein>
    <submittedName>
        <fullName evidence="2">Uncharacterized protein</fullName>
    </submittedName>
</protein>
<proteinExistence type="predicted"/>
<sequence length="243" mass="27284">MSKLGYCSNHRKLAESQDMCEDCSSSRPDFRGLSKDFAFFPWVKQIGMIQSEGEKVIQNGEKGNLIAVAGDYDHVEEGDNSDRSRSDCMADRCEDEHEIENKGENQMLSEDDGGFGVREETEKDCTVSVPNSGLNEMEGDEDGKVGVVLEAEKEPIKEDNSNVIMEDPSYDKTMIQFCSTEDASVEIISQHLEFFVGHDGCRLIPVELIDSTTEENQASYIIKEEDHEHFEKHEENLGSDLHG</sequence>